<dbReference type="STRING" id="306541.SAMN05421668_10940"/>
<dbReference type="PROSITE" id="PS51257">
    <property type="entry name" value="PROKAR_LIPOPROTEIN"/>
    <property type="match status" value="1"/>
</dbReference>
<dbReference type="EMBL" id="BJWJ01000008">
    <property type="protein sequence ID" value="GEM04115.1"/>
    <property type="molecule type" value="Genomic_DNA"/>
</dbReference>
<evidence type="ECO:0000313" key="3">
    <source>
        <dbReference type="EMBL" id="SFS76160.1"/>
    </source>
</evidence>
<feature type="chain" id="PRO_5011619318" evidence="1">
    <location>
        <begin position="25"/>
        <end position="141"/>
    </location>
</feature>
<keyword evidence="1" id="KW-0732">Signal</keyword>
<feature type="signal peptide" evidence="1">
    <location>
        <begin position="1"/>
        <end position="24"/>
    </location>
</feature>
<dbReference type="Proteomes" id="UP000321773">
    <property type="component" value="Unassembled WGS sequence"/>
</dbReference>
<evidence type="ECO:0000313" key="4">
    <source>
        <dbReference type="Proteomes" id="UP000199139"/>
    </source>
</evidence>
<evidence type="ECO:0000313" key="5">
    <source>
        <dbReference type="Proteomes" id="UP000321773"/>
    </source>
</evidence>
<evidence type="ECO:0000313" key="2">
    <source>
        <dbReference type="EMBL" id="GEM04115.1"/>
    </source>
</evidence>
<dbReference type="AlphaFoldDB" id="A0A1I6SH21"/>
<reference evidence="2 5" key="2">
    <citation type="submission" date="2019-07" db="EMBL/GenBank/DDBJ databases">
        <title>Whole genome shotgun sequence of Halolactibacillus miurensis NBRC 100873.</title>
        <authorList>
            <person name="Hosoyama A."/>
            <person name="Uohara A."/>
            <person name="Ohji S."/>
            <person name="Ichikawa N."/>
        </authorList>
    </citation>
    <scope>NUCLEOTIDE SEQUENCE [LARGE SCALE GENOMIC DNA]</scope>
    <source>
        <strain evidence="2 5">NBRC 100873</strain>
    </source>
</reference>
<dbReference type="Pfam" id="PF25682">
    <property type="entry name" value="Phage_VG64"/>
    <property type="match status" value="1"/>
</dbReference>
<gene>
    <name evidence="2" type="ORF">HMI01_11030</name>
    <name evidence="3" type="ORF">SAMN05421668_10940</name>
</gene>
<dbReference type="EMBL" id="FPAI01000009">
    <property type="protein sequence ID" value="SFS76160.1"/>
    <property type="molecule type" value="Genomic_DNA"/>
</dbReference>
<organism evidence="3 4">
    <name type="scientific">Halolactibacillus miurensis</name>
    <dbReference type="NCBI Taxonomy" id="306541"/>
    <lineage>
        <taxon>Bacteria</taxon>
        <taxon>Bacillati</taxon>
        <taxon>Bacillota</taxon>
        <taxon>Bacilli</taxon>
        <taxon>Bacillales</taxon>
        <taxon>Bacillaceae</taxon>
        <taxon>Halolactibacillus</taxon>
    </lineage>
</organism>
<proteinExistence type="predicted"/>
<evidence type="ECO:0000256" key="1">
    <source>
        <dbReference type="SAM" id="SignalP"/>
    </source>
</evidence>
<dbReference type="Proteomes" id="UP000199139">
    <property type="component" value="Unassembled WGS sequence"/>
</dbReference>
<accession>A0A1I6SH21</accession>
<dbReference type="RefSeq" id="WP_089853878.1">
    <property type="nucleotide sequence ID" value="NZ_BJWJ01000008.1"/>
</dbReference>
<keyword evidence="5" id="KW-1185">Reference proteome</keyword>
<reference evidence="3 4" key="1">
    <citation type="submission" date="2016-10" db="EMBL/GenBank/DDBJ databases">
        <authorList>
            <person name="de Groot N.N."/>
        </authorList>
    </citation>
    <scope>NUCLEOTIDE SEQUENCE [LARGE SCALE GENOMIC DNA]</scope>
    <source>
        <strain evidence="3 4">DSM 17074</strain>
    </source>
</reference>
<protein>
    <submittedName>
        <fullName evidence="3">Uncharacterized protein</fullName>
    </submittedName>
</protein>
<dbReference type="InterPro" id="IPR058243">
    <property type="entry name" value="Phage_VG64"/>
</dbReference>
<sequence>MKQRKWILLTMVLLTMLLSACSSAADTVSHNISKDSDEFRVIRRVVFYNSLTDTYIMEMVGNISVDLDRDNVIEVIAKVGPDKYQKHYLGLSDNVTYTVEQLRTSDVSEYDYKMIFKPEKIIPIDFEYKKGEEPMTGVVTE</sequence>
<name>A0A1I6SH21_9BACI</name>
<dbReference type="OrthoDB" id="1643293at2"/>